<gene>
    <name evidence="1" type="ORF">BD821_10177</name>
</gene>
<dbReference type="STRING" id="37659.GCA_000703125_02886"/>
<proteinExistence type="predicted"/>
<dbReference type="RefSeq" id="WP_169993874.1">
    <property type="nucleotide sequence ID" value="NZ_PTIS01000001.1"/>
</dbReference>
<reference evidence="1 2" key="1">
    <citation type="submission" date="2018-02" db="EMBL/GenBank/DDBJ databases">
        <title>Genomic Encyclopedia of Archaeal and Bacterial Type Strains, Phase II (KMG-II): from individual species to whole genera.</title>
        <authorList>
            <person name="Goeker M."/>
        </authorList>
    </citation>
    <scope>NUCLEOTIDE SEQUENCE [LARGE SCALE GENOMIC DNA]</scope>
    <source>
        <strain evidence="1 2">DSM 15099</strain>
    </source>
</reference>
<dbReference type="EMBL" id="PTIS01000001">
    <property type="protein sequence ID" value="PPK49417.1"/>
    <property type="molecule type" value="Genomic_DNA"/>
</dbReference>
<name>A0A2S6G0G4_9CLOT</name>
<accession>A0A2S6G0G4</accession>
<dbReference type="Proteomes" id="UP000239863">
    <property type="component" value="Unassembled WGS sequence"/>
</dbReference>
<evidence type="ECO:0000313" key="2">
    <source>
        <dbReference type="Proteomes" id="UP000239863"/>
    </source>
</evidence>
<dbReference type="AlphaFoldDB" id="A0A2S6G0G4"/>
<evidence type="ECO:0000313" key="1">
    <source>
        <dbReference type="EMBL" id="PPK49417.1"/>
    </source>
</evidence>
<comment type="caution">
    <text evidence="1">The sequence shown here is derived from an EMBL/GenBank/DDBJ whole genome shotgun (WGS) entry which is preliminary data.</text>
</comment>
<protein>
    <submittedName>
        <fullName evidence="1">Spore coat associated protein JA (CotJA)</fullName>
    </submittedName>
</protein>
<sequence>MFYMEDPEDSRLSSDCITQKKCIPQETVITNVRLAAAYVPYQKLCTLFSPIESLKRGTAFPELYSPFEGENKKGVKLSKSEKGGCYER</sequence>
<organism evidence="1 2">
    <name type="scientific">Clostridium algidicarnis DSM 15099</name>
    <dbReference type="NCBI Taxonomy" id="1121295"/>
    <lineage>
        <taxon>Bacteria</taxon>
        <taxon>Bacillati</taxon>
        <taxon>Bacillota</taxon>
        <taxon>Clostridia</taxon>
        <taxon>Eubacteriales</taxon>
        <taxon>Clostridiaceae</taxon>
        <taxon>Clostridium</taxon>
    </lineage>
</organism>
<dbReference type="Pfam" id="PF11007">
    <property type="entry name" value="CotJA"/>
    <property type="match status" value="1"/>
</dbReference>
<dbReference type="InterPro" id="IPR020256">
    <property type="entry name" value="Spore_coat_CotJA"/>
</dbReference>